<dbReference type="InterPro" id="IPR005467">
    <property type="entry name" value="His_kinase_dom"/>
</dbReference>
<sequence length="392" mass="44402">MPRNRNKGLERILGRLEDLDEKNLTILVNRLVRDRHLLESVFDIIRDGILVLDADSVIQYSNAAAFGLLGLRRREIGHSNIWRRIPELSEALQIDPERNRRQHRSASCEIEIHYPETRVLQVYIVPMEEATEHDLGDGTVVVFSDLTEIKHSTEELIENERIASIMMLSAGVAHELGNPLNSLTIHLQLIRRQLEKLGDPEKTARTAKSLDICTREVDRLDGIITHFLAAVRPQPPDLRKIDPIAVLNDVLEVEENLFAERDINVTVDLDSIAPPIFADPDQLKQVYFNVLKNAVEAMPGGGSIRIRWRKDPRHVTLMFADTGEGIDSEDLAKVFQPYFTTKNTGNGLGMMVVQRIMRDHHGTIAIDSRPDQGTVVTLQFPAIDPERPLLEE</sequence>
<evidence type="ECO:0000256" key="7">
    <source>
        <dbReference type="ARBA" id="ARBA00022840"/>
    </source>
</evidence>
<dbReference type="InterPro" id="IPR035965">
    <property type="entry name" value="PAS-like_dom_sf"/>
</dbReference>
<dbReference type="Gene3D" id="1.10.287.130">
    <property type="match status" value="1"/>
</dbReference>
<evidence type="ECO:0000259" key="9">
    <source>
        <dbReference type="PROSITE" id="PS50109"/>
    </source>
</evidence>
<keyword evidence="3" id="KW-0597">Phosphoprotein</keyword>
<keyword evidence="5" id="KW-0547">Nucleotide-binding</keyword>
<dbReference type="PROSITE" id="PS50112">
    <property type="entry name" value="PAS"/>
    <property type="match status" value="1"/>
</dbReference>
<comment type="catalytic activity">
    <reaction evidence="1">
        <text>ATP + protein L-histidine = ADP + protein N-phospho-L-histidine.</text>
        <dbReference type="EC" id="2.7.13.3"/>
    </reaction>
</comment>
<keyword evidence="8" id="KW-0902">Two-component regulatory system</keyword>
<dbReference type="Pfam" id="PF00989">
    <property type="entry name" value="PAS"/>
    <property type="match status" value="1"/>
</dbReference>
<dbReference type="InterPro" id="IPR036890">
    <property type="entry name" value="HATPase_C_sf"/>
</dbReference>
<dbReference type="SUPFAM" id="SSF55874">
    <property type="entry name" value="ATPase domain of HSP90 chaperone/DNA topoisomerase II/histidine kinase"/>
    <property type="match status" value="1"/>
</dbReference>
<evidence type="ECO:0000313" key="12">
    <source>
        <dbReference type="Proteomes" id="UP000525652"/>
    </source>
</evidence>
<dbReference type="Gene3D" id="3.30.450.20">
    <property type="entry name" value="PAS domain"/>
    <property type="match status" value="1"/>
</dbReference>
<dbReference type="AlphaFoldDB" id="A0A7X1AYQ7"/>
<evidence type="ECO:0000256" key="1">
    <source>
        <dbReference type="ARBA" id="ARBA00000085"/>
    </source>
</evidence>
<dbReference type="Pfam" id="PF00512">
    <property type="entry name" value="HisKA"/>
    <property type="match status" value="1"/>
</dbReference>
<accession>A0A7X1AYQ7</accession>
<dbReference type="SMART" id="SM00091">
    <property type="entry name" value="PAS"/>
    <property type="match status" value="1"/>
</dbReference>
<dbReference type="CDD" id="cd00130">
    <property type="entry name" value="PAS"/>
    <property type="match status" value="1"/>
</dbReference>
<dbReference type="PRINTS" id="PR00344">
    <property type="entry name" value="BCTRLSENSOR"/>
</dbReference>
<dbReference type="EC" id="2.7.13.3" evidence="2"/>
<evidence type="ECO:0000259" key="10">
    <source>
        <dbReference type="PROSITE" id="PS50112"/>
    </source>
</evidence>
<protein>
    <recommendedName>
        <fullName evidence="2">histidine kinase</fullName>
        <ecNumber evidence="2">2.7.13.3</ecNumber>
    </recommendedName>
</protein>
<dbReference type="InterPro" id="IPR004358">
    <property type="entry name" value="Sig_transdc_His_kin-like_C"/>
</dbReference>
<dbReference type="Proteomes" id="UP000525652">
    <property type="component" value="Unassembled WGS sequence"/>
</dbReference>
<dbReference type="SMART" id="SM00388">
    <property type="entry name" value="HisKA"/>
    <property type="match status" value="1"/>
</dbReference>
<feature type="domain" description="PAS" evidence="10">
    <location>
        <begin position="34"/>
        <end position="76"/>
    </location>
</feature>
<dbReference type="GO" id="GO:0005524">
    <property type="term" value="F:ATP binding"/>
    <property type="evidence" value="ECO:0007669"/>
    <property type="project" value="UniProtKB-KW"/>
</dbReference>
<dbReference type="CDD" id="cd00082">
    <property type="entry name" value="HisKA"/>
    <property type="match status" value="1"/>
</dbReference>
<evidence type="ECO:0000313" key="11">
    <source>
        <dbReference type="EMBL" id="MBC2602440.1"/>
    </source>
</evidence>
<dbReference type="InterPro" id="IPR003594">
    <property type="entry name" value="HATPase_dom"/>
</dbReference>
<dbReference type="InterPro" id="IPR003661">
    <property type="entry name" value="HisK_dim/P_dom"/>
</dbReference>
<reference evidence="11 12" key="1">
    <citation type="submission" date="2020-07" db="EMBL/GenBank/DDBJ databases">
        <authorList>
            <person name="Feng X."/>
        </authorList>
    </citation>
    <scope>NUCLEOTIDE SEQUENCE [LARGE SCALE GENOMIC DNA]</scope>
    <source>
        <strain evidence="11 12">JCM14086</strain>
    </source>
</reference>
<dbReference type="PANTHER" id="PTHR43065">
    <property type="entry name" value="SENSOR HISTIDINE KINASE"/>
    <property type="match status" value="1"/>
</dbReference>
<keyword evidence="4" id="KW-0808">Transferase</keyword>
<keyword evidence="6" id="KW-0418">Kinase</keyword>
<feature type="domain" description="Histidine kinase" evidence="9">
    <location>
        <begin position="171"/>
        <end position="384"/>
    </location>
</feature>
<dbReference type="InterPro" id="IPR000014">
    <property type="entry name" value="PAS"/>
</dbReference>
<keyword evidence="12" id="KW-1185">Reference proteome</keyword>
<evidence type="ECO:0000256" key="6">
    <source>
        <dbReference type="ARBA" id="ARBA00022777"/>
    </source>
</evidence>
<evidence type="ECO:0000256" key="8">
    <source>
        <dbReference type="ARBA" id="ARBA00023012"/>
    </source>
</evidence>
<dbReference type="NCBIfam" id="TIGR00229">
    <property type="entry name" value="sensory_box"/>
    <property type="match status" value="1"/>
</dbReference>
<evidence type="ECO:0000256" key="4">
    <source>
        <dbReference type="ARBA" id="ARBA00022679"/>
    </source>
</evidence>
<comment type="caution">
    <text evidence="11">The sequence shown here is derived from an EMBL/GenBank/DDBJ whole genome shotgun (WGS) entry which is preliminary data.</text>
</comment>
<dbReference type="InterPro" id="IPR013767">
    <property type="entry name" value="PAS_fold"/>
</dbReference>
<dbReference type="Pfam" id="PF02518">
    <property type="entry name" value="HATPase_c"/>
    <property type="match status" value="1"/>
</dbReference>
<proteinExistence type="predicted"/>
<dbReference type="RefSeq" id="WP_185693126.1">
    <property type="nucleotide sequence ID" value="NZ_JACHVA010000090.1"/>
</dbReference>
<dbReference type="GO" id="GO:0006355">
    <property type="term" value="P:regulation of DNA-templated transcription"/>
    <property type="evidence" value="ECO:0007669"/>
    <property type="project" value="InterPro"/>
</dbReference>
<dbReference type="InterPro" id="IPR036097">
    <property type="entry name" value="HisK_dim/P_sf"/>
</dbReference>
<dbReference type="SUPFAM" id="SSF47384">
    <property type="entry name" value="Homodimeric domain of signal transducing histidine kinase"/>
    <property type="match status" value="1"/>
</dbReference>
<dbReference type="PROSITE" id="PS50109">
    <property type="entry name" value="HIS_KIN"/>
    <property type="match status" value="1"/>
</dbReference>
<evidence type="ECO:0000256" key="2">
    <source>
        <dbReference type="ARBA" id="ARBA00012438"/>
    </source>
</evidence>
<evidence type="ECO:0000256" key="3">
    <source>
        <dbReference type="ARBA" id="ARBA00022553"/>
    </source>
</evidence>
<evidence type="ECO:0000256" key="5">
    <source>
        <dbReference type="ARBA" id="ARBA00022741"/>
    </source>
</evidence>
<dbReference type="SUPFAM" id="SSF55785">
    <property type="entry name" value="PYP-like sensor domain (PAS domain)"/>
    <property type="match status" value="1"/>
</dbReference>
<dbReference type="GO" id="GO:0000155">
    <property type="term" value="F:phosphorelay sensor kinase activity"/>
    <property type="evidence" value="ECO:0007669"/>
    <property type="project" value="InterPro"/>
</dbReference>
<dbReference type="Gene3D" id="3.30.565.10">
    <property type="entry name" value="Histidine kinase-like ATPase, C-terminal domain"/>
    <property type="match status" value="1"/>
</dbReference>
<dbReference type="EMBL" id="JACHVA010000090">
    <property type="protein sequence ID" value="MBC2602440.1"/>
    <property type="molecule type" value="Genomic_DNA"/>
</dbReference>
<name>A0A7X1AYQ7_9BACT</name>
<gene>
    <name evidence="11" type="ORF">H5P30_11690</name>
</gene>
<organism evidence="11 12">
    <name type="scientific">Puniceicoccus vermicola</name>
    <dbReference type="NCBI Taxonomy" id="388746"/>
    <lineage>
        <taxon>Bacteria</taxon>
        <taxon>Pseudomonadati</taxon>
        <taxon>Verrucomicrobiota</taxon>
        <taxon>Opitutia</taxon>
        <taxon>Puniceicoccales</taxon>
        <taxon>Puniceicoccaceae</taxon>
        <taxon>Puniceicoccus</taxon>
    </lineage>
</organism>
<keyword evidence="7" id="KW-0067">ATP-binding</keyword>
<dbReference type="SMART" id="SM00387">
    <property type="entry name" value="HATPase_c"/>
    <property type="match status" value="1"/>
</dbReference>
<dbReference type="PANTHER" id="PTHR43065:SF10">
    <property type="entry name" value="PEROXIDE STRESS-ACTIVATED HISTIDINE KINASE MAK3"/>
    <property type="match status" value="1"/>
</dbReference>